<dbReference type="EMBL" id="KZ820424">
    <property type="protein sequence ID" value="PWN47468.1"/>
    <property type="molecule type" value="Genomic_DNA"/>
</dbReference>
<evidence type="ECO:0000313" key="2">
    <source>
        <dbReference type="Proteomes" id="UP000245626"/>
    </source>
</evidence>
<gene>
    <name evidence="1" type="ORF">IE53DRAFT_390402</name>
</gene>
<reference evidence="1 2" key="1">
    <citation type="journal article" date="2018" name="Mol. Biol. Evol.">
        <title>Broad Genomic Sampling Reveals a Smut Pathogenic Ancestry of the Fungal Clade Ustilaginomycotina.</title>
        <authorList>
            <person name="Kijpornyongpan T."/>
            <person name="Mondo S.J."/>
            <person name="Barry K."/>
            <person name="Sandor L."/>
            <person name="Lee J."/>
            <person name="Lipzen A."/>
            <person name="Pangilinan J."/>
            <person name="LaButti K."/>
            <person name="Hainaut M."/>
            <person name="Henrissat B."/>
            <person name="Grigoriev I.V."/>
            <person name="Spatafora J.W."/>
            <person name="Aime M.C."/>
        </authorList>
    </citation>
    <scope>NUCLEOTIDE SEQUENCE [LARGE SCALE GENOMIC DNA]</scope>
    <source>
        <strain evidence="1 2">SA 807</strain>
    </source>
</reference>
<organism evidence="1 2">
    <name type="scientific">Violaceomyces palustris</name>
    <dbReference type="NCBI Taxonomy" id="1673888"/>
    <lineage>
        <taxon>Eukaryota</taxon>
        <taxon>Fungi</taxon>
        <taxon>Dikarya</taxon>
        <taxon>Basidiomycota</taxon>
        <taxon>Ustilaginomycotina</taxon>
        <taxon>Ustilaginomycetes</taxon>
        <taxon>Violaceomycetales</taxon>
        <taxon>Violaceomycetaceae</taxon>
        <taxon>Violaceomyces</taxon>
    </lineage>
</organism>
<keyword evidence="2" id="KW-1185">Reference proteome</keyword>
<accession>A0ACD0NNR5</accession>
<name>A0ACD0NNR5_9BASI</name>
<dbReference type="Proteomes" id="UP000245626">
    <property type="component" value="Unassembled WGS sequence"/>
</dbReference>
<evidence type="ECO:0000313" key="1">
    <source>
        <dbReference type="EMBL" id="PWN47468.1"/>
    </source>
</evidence>
<proteinExistence type="predicted"/>
<sequence>MASQDPYVKKASEKAHGLSPQQRIEGAMEIVEKVGTGMLTTRSPDGKLASRAMKPATTDGLVFSFFFNKDSGKMDDVEVDPQVNVSYHDAKTTDWVSISGTAKVNDDREKVKKHWSSSLKAWFDDRKDGKHTGDENDPRVALMDVYPSEIRYFKADGKLKYLAETAKAAVSGGVASPGKLVVITSDEIQLASRVHSAA</sequence>
<protein>
    <submittedName>
        <fullName evidence="1">Uncharacterized protein</fullName>
    </submittedName>
</protein>